<dbReference type="EMBL" id="JMSN01000131">
    <property type="protein sequence ID" value="KDN37746.1"/>
    <property type="molecule type" value="Genomic_DNA"/>
</dbReference>
<evidence type="ECO:0000313" key="2">
    <source>
        <dbReference type="Proteomes" id="UP000027361"/>
    </source>
</evidence>
<dbReference type="HOGENOM" id="CLU_2185756_0_0_1"/>
<name>A0A066V8E3_TILAU</name>
<keyword evidence="2" id="KW-1185">Reference proteome</keyword>
<organism evidence="1 2">
    <name type="scientific">Tilletiaria anomala (strain ATCC 24038 / CBS 436.72 / UBC 951)</name>
    <dbReference type="NCBI Taxonomy" id="1037660"/>
    <lineage>
        <taxon>Eukaryota</taxon>
        <taxon>Fungi</taxon>
        <taxon>Dikarya</taxon>
        <taxon>Basidiomycota</taxon>
        <taxon>Ustilaginomycotina</taxon>
        <taxon>Exobasidiomycetes</taxon>
        <taxon>Georgefischeriales</taxon>
        <taxon>Tilletiariaceae</taxon>
        <taxon>Tilletiaria</taxon>
    </lineage>
</organism>
<comment type="caution">
    <text evidence="1">The sequence shown here is derived from an EMBL/GenBank/DDBJ whole genome shotgun (WGS) entry which is preliminary data.</text>
</comment>
<dbReference type="Proteomes" id="UP000027361">
    <property type="component" value="Unassembled WGS sequence"/>
</dbReference>
<dbReference type="AlphaFoldDB" id="A0A066V8E3"/>
<reference evidence="1 2" key="1">
    <citation type="submission" date="2014-05" db="EMBL/GenBank/DDBJ databases">
        <title>Draft genome sequence of a rare smut relative, Tilletiaria anomala UBC 951.</title>
        <authorList>
            <consortium name="DOE Joint Genome Institute"/>
            <person name="Toome M."/>
            <person name="Kuo A."/>
            <person name="Henrissat B."/>
            <person name="Lipzen A."/>
            <person name="Tritt A."/>
            <person name="Yoshinaga Y."/>
            <person name="Zane M."/>
            <person name="Barry K."/>
            <person name="Grigoriev I.V."/>
            <person name="Spatafora J.W."/>
            <person name="Aimea M.C."/>
        </authorList>
    </citation>
    <scope>NUCLEOTIDE SEQUENCE [LARGE SCALE GENOMIC DNA]</scope>
    <source>
        <strain evidence="1 2">UBC 951</strain>
    </source>
</reference>
<evidence type="ECO:0000313" key="1">
    <source>
        <dbReference type="EMBL" id="KDN37746.1"/>
    </source>
</evidence>
<dbReference type="RefSeq" id="XP_013240470.1">
    <property type="nucleotide sequence ID" value="XM_013385016.1"/>
</dbReference>
<gene>
    <name evidence="1" type="ORF">K437DRAFT_35743</name>
</gene>
<sequence length="109" mass="12414">MTSERVGLGLCLQPYSVAHIRFCEPRCLPQSSLVGPTTLVACFNTEYLKLFNRDPLQGTQRRGNGSRRCTPSVRPSHGCTFRMHCLRSFCMRYTRSTPSMHRSHVATQH</sequence>
<accession>A0A066V8E3</accession>
<dbReference type="GeneID" id="25267402"/>
<dbReference type="InParanoid" id="A0A066V8E3"/>
<proteinExistence type="predicted"/>
<protein>
    <submittedName>
        <fullName evidence="1">Uncharacterized protein</fullName>
    </submittedName>
</protein>